<evidence type="ECO:0000313" key="2">
    <source>
        <dbReference type="Proteomes" id="UP000825015"/>
    </source>
</evidence>
<evidence type="ECO:0000313" key="1">
    <source>
        <dbReference type="EMBL" id="BBL62783.1"/>
    </source>
</evidence>
<organism evidence="1 2">
    <name type="scientific">Methanobrevibacter arboriphilus</name>
    <dbReference type="NCBI Taxonomy" id="39441"/>
    <lineage>
        <taxon>Archaea</taxon>
        <taxon>Methanobacteriati</taxon>
        <taxon>Methanobacteriota</taxon>
        <taxon>Methanomada group</taxon>
        <taxon>Methanobacteria</taxon>
        <taxon>Methanobacteriales</taxon>
        <taxon>Methanobacteriaceae</taxon>
        <taxon>Methanobrevibacter</taxon>
    </lineage>
</organism>
<accession>A0ACA8R763</accession>
<name>A0ACA8R763_METAZ</name>
<sequence>MLKMLDLKGTKTEKNLMGSFSGESRSRNKYTFYAAKAKEEGYEQIAALFLETAEKEREHAKIWFKFLHDEKIPDTVTNLEDAADVEHYGWTMYDKFAKEAEEEGFNEIAYVFEMVGQIEKEHEAKYKKLLANLKNDEVFKKENTVVWECRNCEYIVEGKSAPEICPVCKYPKAYFEIKAKNY</sequence>
<proteinExistence type="predicted"/>
<gene>
    <name evidence="1" type="primary">rbr</name>
    <name evidence="1" type="ORF">MarbSA_18230</name>
</gene>
<keyword evidence="2" id="KW-1185">Reference proteome</keyword>
<reference evidence="1" key="1">
    <citation type="submission" date="2019-06" db="EMBL/GenBank/DDBJ databases">
        <title>Complete genome sequence of Methanobrevibacter arboriphilus strain SA.</title>
        <authorList>
            <person name="Asakawa S."/>
        </authorList>
    </citation>
    <scope>NUCLEOTIDE SEQUENCE</scope>
    <source>
        <strain evidence="1">SA</strain>
    </source>
</reference>
<protein>
    <submittedName>
        <fullName evidence="1">Rubrerythrin</fullName>
    </submittedName>
</protein>
<dbReference type="Proteomes" id="UP000825015">
    <property type="component" value="Chromosome"/>
</dbReference>
<dbReference type="EMBL" id="AP019779">
    <property type="protein sequence ID" value="BBL62783.1"/>
    <property type="molecule type" value="Genomic_DNA"/>
</dbReference>